<dbReference type="PANTHER" id="PTHR42983">
    <property type="entry name" value="DINITROGENASE IRON-MOLYBDENUM COFACTOR PROTEIN-RELATED"/>
    <property type="match status" value="1"/>
</dbReference>
<name>A0A1H9ZVX1_9EURY</name>
<evidence type="ECO:0000259" key="1">
    <source>
        <dbReference type="Pfam" id="PF02579"/>
    </source>
</evidence>
<dbReference type="Pfam" id="PF02579">
    <property type="entry name" value="Nitro_FeMo-Co"/>
    <property type="match status" value="1"/>
</dbReference>
<evidence type="ECO:0000313" key="3">
    <source>
        <dbReference type="Proteomes" id="UP000243338"/>
    </source>
</evidence>
<dbReference type="CDD" id="cd00851">
    <property type="entry name" value="MTH1175"/>
    <property type="match status" value="1"/>
</dbReference>
<dbReference type="Proteomes" id="UP000243338">
    <property type="component" value="Unassembled WGS sequence"/>
</dbReference>
<gene>
    <name evidence="2" type="ORF">SAMN04488587_1313</name>
</gene>
<accession>A0A1H9ZVX1</accession>
<keyword evidence="3" id="KW-1185">Reference proteome</keyword>
<dbReference type="Gene3D" id="3.30.420.130">
    <property type="entry name" value="Dinitrogenase iron-molybdenum cofactor biosynthesis domain"/>
    <property type="match status" value="1"/>
</dbReference>
<dbReference type="PANTHER" id="PTHR42983:SF1">
    <property type="entry name" value="IRON-MOLYBDENUM PROTEIN"/>
    <property type="match status" value="1"/>
</dbReference>
<organism evidence="2 3">
    <name type="scientific">Methanococcoides vulcani</name>
    <dbReference type="NCBI Taxonomy" id="1353158"/>
    <lineage>
        <taxon>Archaea</taxon>
        <taxon>Methanobacteriati</taxon>
        <taxon>Methanobacteriota</taxon>
        <taxon>Stenosarchaea group</taxon>
        <taxon>Methanomicrobia</taxon>
        <taxon>Methanosarcinales</taxon>
        <taxon>Methanosarcinaceae</taxon>
        <taxon>Methanococcoides</taxon>
    </lineage>
</organism>
<dbReference type="SUPFAM" id="SSF53146">
    <property type="entry name" value="Nitrogenase accessory factor-like"/>
    <property type="match status" value="1"/>
</dbReference>
<dbReference type="RefSeq" id="WP_091689812.1">
    <property type="nucleotide sequence ID" value="NZ_CAAGSJ010000005.1"/>
</dbReference>
<dbReference type="InterPro" id="IPR036105">
    <property type="entry name" value="DiNase_FeMo-co_biosyn_sf"/>
</dbReference>
<proteinExistence type="predicted"/>
<dbReference type="OrthoDB" id="85838at2157"/>
<reference evidence="3" key="1">
    <citation type="submission" date="2016-10" db="EMBL/GenBank/DDBJ databases">
        <authorList>
            <person name="Varghese N."/>
            <person name="Submissions S."/>
        </authorList>
    </citation>
    <scope>NUCLEOTIDE SEQUENCE [LARGE SCALE GENOMIC DNA]</scope>
    <source>
        <strain evidence="3">SLH 33</strain>
    </source>
</reference>
<dbReference type="STRING" id="1353158.SAMN04488587_1313"/>
<feature type="domain" description="Dinitrogenase iron-molybdenum cofactor biosynthesis" evidence="1">
    <location>
        <begin position="14"/>
        <end position="101"/>
    </location>
</feature>
<protein>
    <submittedName>
        <fullName evidence="2">Predicted Fe-Mo cluster-binding protein, NifX family</fullName>
    </submittedName>
</protein>
<dbReference type="InterPro" id="IPR033913">
    <property type="entry name" value="MTH1175_dom"/>
</dbReference>
<dbReference type="EMBL" id="FOHQ01000003">
    <property type="protein sequence ID" value="SES85919.1"/>
    <property type="molecule type" value="Genomic_DNA"/>
</dbReference>
<sequence>MKICVPSSGKGGLDDLVGQHFGRVPTYTIKDTETNEIGTIENKSEHMGGVGLPPELLSQAGVDVMLCGGLGNKAVQQFEQFGIEVYVGAKGTVGEAIMAWEAGNLPKATRENACQSHEHHHHH</sequence>
<dbReference type="InterPro" id="IPR003731">
    <property type="entry name" value="Di-Nase_FeMo-co_biosynth"/>
</dbReference>
<evidence type="ECO:0000313" key="2">
    <source>
        <dbReference type="EMBL" id="SES85919.1"/>
    </source>
</evidence>
<dbReference type="AlphaFoldDB" id="A0A1H9ZVX1"/>